<dbReference type="GO" id="GO:0005524">
    <property type="term" value="F:ATP binding"/>
    <property type="evidence" value="ECO:0007669"/>
    <property type="project" value="UniProtKB-UniRule"/>
</dbReference>
<dbReference type="SUPFAM" id="SSF49899">
    <property type="entry name" value="Concanavalin A-like lectins/glucanases"/>
    <property type="match status" value="1"/>
</dbReference>
<feature type="signal peptide" evidence="19">
    <location>
        <begin position="1"/>
        <end position="24"/>
    </location>
</feature>
<dbReference type="CDD" id="cd06899">
    <property type="entry name" value="lectin_legume_LecRK_Arcelin_ConA"/>
    <property type="match status" value="1"/>
</dbReference>
<evidence type="ECO:0000256" key="18">
    <source>
        <dbReference type="SAM" id="Phobius"/>
    </source>
</evidence>
<keyword evidence="14 18" id="KW-1133">Transmembrane helix</keyword>
<evidence type="ECO:0000256" key="14">
    <source>
        <dbReference type="ARBA" id="ARBA00022989"/>
    </source>
</evidence>
<keyword evidence="15 18" id="KW-0472">Membrane</keyword>
<evidence type="ECO:0000256" key="4">
    <source>
        <dbReference type="ARBA" id="ARBA00012513"/>
    </source>
</evidence>
<keyword evidence="9 19" id="KW-0732">Signal</keyword>
<dbReference type="EMBL" id="JAINDJ010000004">
    <property type="protein sequence ID" value="KAG9448565.1"/>
    <property type="molecule type" value="Genomic_DNA"/>
</dbReference>
<proteinExistence type="inferred from homology"/>
<evidence type="ECO:0000256" key="9">
    <source>
        <dbReference type="ARBA" id="ARBA00022729"/>
    </source>
</evidence>
<gene>
    <name evidence="21" type="ORF">H6P81_008530</name>
</gene>
<keyword evidence="5" id="KW-1003">Cell membrane</keyword>
<dbReference type="GO" id="GO:0005886">
    <property type="term" value="C:plasma membrane"/>
    <property type="evidence" value="ECO:0007669"/>
    <property type="project" value="UniProtKB-SubCell"/>
</dbReference>
<dbReference type="PROSITE" id="PS00107">
    <property type="entry name" value="PROTEIN_KINASE_ATP"/>
    <property type="match status" value="1"/>
</dbReference>
<dbReference type="PANTHER" id="PTHR27007">
    <property type="match status" value="1"/>
</dbReference>
<evidence type="ECO:0000256" key="13">
    <source>
        <dbReference type="ARBA" id="ARBA00022840"/>
    </source>
</evidence>
<evidence type="ECO:0000256" key="17">
    <source>
        <dbReference type="PROSITE-ProRule" id="PRU10141"/>
    </source>
</evidence>
<evidence type="ECO:0000313" key="21">
    <source>
        <dbReference type="EMBL" id="KAG9448565.1"/>
    </source>
</evidence>
<keyword evidence="13 17" id="KW-0067">ATP-binding</keyword>
<keyword evidence="8 18" id="KW-0812">Transmembrane</keyword>
<dbReference type="PROSITE" id="PS00108">
    <property type="entry name" value="PROTEIN_KINASE_ST"/>
    <property type="match status" value="1"/>
</dbReference>
<dbReference type="InterPro" id="IPR017441">
    <property type="entry name" value="Protein_kinase_ATP_BS"/>
</dbReference>
<dbReference type="CDD" id="cd14066">
    <property type="entry name" value="STKc_IRAK"/>
    <property type="match status" value="1"/>
</dbReference>
<dbReference type="Proteomes" id="UP000825729">
    <property type="component" value="Unassembled WGS sequence"/>
</dbReference>
<evidence type="ECO:0000256" key="11">
    <source>
        <dbReference type="ARBA" id="ARBA00022741"/>
    </source>
</evidence>
<sequence>MSSPPGTFLWSIFIVLAFFPFCISSQPNIAFNFSSFSFRNLTLLGDSYLRNGAVGLTRELGVPSSSAGTVVCNSPVRLFDPKTNSSASFSTKFSFSIANVNPDSYGDGLTFFLAAGNQTLGSPGGYLGLFNSSYPFDNKIIAVEFDTREDTLFNDPSSNHVGLDIGSLESVGTSEADSGGVDLKSGDLITTWIDYLNGRKVVLVWLSYSSFKPEKPVLSVKADLSKHFQEFMYVGFSASTEGSTEVHTVVDWSFQTFDFSSTNEQSTPPPPSDRDRKVVPVIPVLPTSESCHKKNKKLILGLGISGPIAVFLALAGFGWYTAKKWKKIKIDCGIKLELLKGPRKFSYREIKAATKGFHGSRILGNGAFGTVYKATLLESGLSFAVKRSKHSHQGKDEFLAELTIIACLRHRNLLHLQGWCAEKGELFLVYDFMPNGSLDKLLHQESGITLTFPQRYNIALGVASVLTYLHEECEQQVIHRDIKSSNILLDGNLNPRLGDFGLARLMDHDKSPVSTLTAGTMGYLAPEYLQTGKATEKTDVYSFGVVVLEVACGRMPIVKDGENQLVVNLIDWVWGLYSADKLLEAVDPRLNGDFDKGEMTRLLILGLSCANPDCAARPSMRRALQILSREADLLALPKKKPSLQFSVSLPVNIHEIVSEREADLTSNQQRVKPQSPDLVCSSSCREFPVKI</sequence>
<feature type="binding site" evidence="17">
    <location>
        <position position="386"/>
    </location>
    <ligand>
        <name>ATP</name>
        <dbReference type="ChEBI" id="CHEBI:30616"/>
    </ligand>
</feature>
<dbReference type="PROSITE" id="PS50011">
    <property type="entry name" value="PROTEIN_KINASE_DOM"/>
    <property type="match status" value="1"/>
</dbReference>
<dbReference type="Gene3D" id="1.10.510.10">
    <property type="entry name" value="Transferase(Phosphotransferase) domain 1"/>
    <property type="match status" value="1"/>
</dbReference>
<evidence type="ECO:0000256" key="7">
    <source>
        <dbReference type="ARBA" id="ARBA00022679"/>
    </source>
</evidence>
<evidence type="ECO:0000256" key="2">
    <source>
        <dbReference type="ARBA" id="ARBA00008536"/>
    </source>
</evidence>
<dbReference type="FunFam" id="1.10.510.10:FF:000342">
    <property type="entry name" value="L-type lectin-domain containing receptor kinase VIII.1"/>
    <property type="match status" value="1"/>
</dbReference>
<dbReference type="FunFam" id="2.60.120.200:FF:000141">
    <property type="entry name" value="L-type lectin-domain containing receptor kinase VIII.1"/>
    <property type="match status" value="1"/>
</dbReference>
<dbReference type="InterPro" id="IPR001220">
    <property type="entry name" value="Legume_lectin_dom"/>
</dbReference>
<accession>A0AAV7EI98</accession>
<dbReference type="InterPro" id="IPR019825">
    <property type="entry name" value="Lectin_legB_Mn/Ca_BS"/>
</dbReference>
<dbReference type="EC" id="2.7.11.1" evidence="4"/>
<dbReference type="InterPro" id="IPR008271">
    <property type="entry name" value="Ser/Thr_kinase_AS"/>
</dbReference>
<organism evidence="21 22">
    <name type="scientific">Aristolochia fimbriata</name>
    <name type="common">White veined hardy Dutchman's pipe vine</name>
    <dbReference type="NCBI Taxonomy" id="158543"/>
    <lineage>
        <taxon>Eukaryota</taxon>
        <taxon>Viridiplantae</taxon>
        <taxon>Streptophyta</taxon>
        <taxon>Embryophyta</taxon>
        <taxon>Tracheophyta</taxon>
        <taxon>Spermatophyta</taxon>
        <taxon>Magnoliopsida</taxon>
        <taxon>Magnoliidae</taxon>
        <taxon>Piperales</taxon>
        <taxon>Aristolochiaceae</taxon>
        <taxon>Aristolochia</taxon>
    </lineage>
</organism>
<evidence type="ECO:0000313" key="22">
    <source>
        <dbReference type="Proteomes" id="UP000825729"/>
    </source>
</evidence>
<comment type="similarity">
    <text evidence="2">In the N-terminal section; belongs to the leguminous lectin family.</text>
</comment>
<evidence type="ECO:0000256" key="8">
    <source>
        <dbReference type="ARBA" id="ARBA00022692"/>
    </source>
</evidence>
<dbReference type="PROSITE" id="PS00307">
    <property type="entry name" value="LECTIN_LEGUME_BETA"/>
    <property type="match status" value="1"/>
</dbReference>
<reference evidence="21 22" key="1">
    <citation type="submission" date="2021-07" db="EMBL/GenBank/DDBJ databases">
        <title>The Aristolochia fimbriata genome: insights into angiosperm evolution, floral development and chemical biosynthesis.</title>
        <authorList>
            <person name="Jiao Y."/>
        </authorList>
    </citation>
    <scope>NUCLEOTIDE SEQUENCE [LARGE SCALE GENOMIC DNA]</scope>
    <source>
        <strain evidence="21">IBCAS-2021</strain>
        <tissue evidence="21">Leaf</tissue>
    </source>
</reference>
<keyword evidence="10" id="KW-0430">Lectin</keyword>
<dbReference type="Pfam" id="PF00139">
    <property type="entry name" value="Lectin_legB"/>
    <property type="match status" value="1"/>
</dbReference>
<dbReference type="SMART" id="SM00220">
    <property type="entry name" value="S_TKc"/>
    <property type="match status" value="1"/>
</dbReference>
<feature type="transmembrane region" description="Helical" evidence="18">
    <location>
        <begin position="298"/>
        <end position="320"/>
    </location>
</feature>
<name>A0AAV7EI98_ARIFI</name>
<feature type="domain" description="Protein kinase" evidence="20">
    <location>
        <begin position="357"/>
        <end position="634"/>
    </location>
</feature>
<keyword evidence="16" id="KW-0325">Glycoprotein</keyword>
<comment type="similarity">
    <text evidence="3">In the C-terminal section; belongs to the protein kinase superfamily. Ser/Thr protein kinase family.</text>
</comment>
<dbReference type="Gene3D" id="2.60.120.200">
    <property type="match status" value="1"/>
</dbReference>
<evidence type="ECO:0000259" key="20">
    <source>
        <dbReference type="PROSITE" id="PS50011"/>
    </source>
</evidence>
<dbReference type="GO" id="GO:0030246">
    <property type="term" value="F:carbohydrate binding"/>
    <property type="evidence" value="ECO:0007669"/>
    <property type="project" value="UniProtKB-KW"/>
</dbReference>
<evidence type="ECO:0000256" key="19">
    <source>
        <dbReference type="SAM" id="SignalP"/>
    </source>
</evidence>
<dbReference type="SUPFAM" id="SSF56112">
    <property type="entry name" value="Protein kinase-like (PK-like)"/>
    <property type="match status" value="1"/>
</dbReference>
<evidence type="ECO:0000256" key="3">
    <source>
        <dbReference type="ARBA" id="ARBA00010217"/>
    </source>
</evidence>
<dbReference type="InterPro" id="IPR000719">
    <property type="entry name" value="Prot_kinase_dom"/>
</dbReference>
<keyword evidence="7" id="KW-0808">Transferase</keyword>
<evidence type="ECO:0000256" key="15">
    <source>
        <dbReference type="ARBA" id="ARBA00023136"/>
    </source>
</evidence>
<evidence type="ECO:0000256" key="5">
    <source>
        <dbReference type="ARBA" id="ARBA00022475"/>
    </source>
</evidence>
<protein>
    <recommendedName>
        <fullName evidence="4">non-specific serine/threonine protein kinase</fullName>
        <ecNumber evidence="4">2.7.11.1</ecNumber>
    </recommendedName>
</protein>
<dbReference type="InterPro" id="IPR013320">
    <property type="entry name" value="ConA-like_dom_sf"/>
</dbReference>
<evidence type="ECO:0000256" key="16">
    <source>
        <dbReference type="ARBA" id="ARBA00023180"/>
    </source>
</evidence>
<keyword evidence="22" id="KW-1185">Reference proteome</keyword>
<dbReference type="AlphaFoldDB" id="A0AAV7EI98"/>
<evidence type="ECO:0000256" key="6">
    <source>
        <dbReference type="ARBA" id="ARBA00022527"/>
    </source>
</evidence>
<feature type="chain" id="PRO_5043518451" description="non-specific serine/threonine protein kinase" evidence="19">
    <location>
        <begin position="25"/>
        <end position="691"/>
    </location>
</feature>
<evidence type="ECO:0000256" key="1">
    <source>
        <dbReference type="ARBA" id="ARBA00004251"/>
    </source>
</evidence>
<comment type="caution">
    <text evidence="21">The sequence shown here is derived from an EMBL/GenBank/DDBJ whole genome shotgun (WGS) entry which is preliminary data.</text>
</comment>
<dbReference type="GO" id="GO:0004674">
    <property type="term" value="F:protein serine/threonine kinase activity"/>
    <property type="evidence" value="ECO:0007669"/>
    <property type="project" value="UniProtKB-KW"/>
</dbReference>
<evidence type="ECO:0000256" key="12">
    <source>
        <dbReference type="ARBA" id="ARBA00022777"/>
    </source>
</evidence>
<keyword evidence="6" id="KW-0723">Serine/threonine-protein kinase</keyword>
<keyword evidence="11 17" id="KW-0547">Nucleotide-binding</keyword>
<dbReference type="InterPro" id="IPR011009">
    <property type="entry name" value="Kinase-like_dom_sf"/>
</dbReference>
<evidence type="ECO:0000256" key="10">
    <source>
        <dbReference type="ARBA" id="ARBA00022734"/>
    </source>
</evidence>
<dbReference type="Gene3D" id="3.30.200.20">
    <property type="entry name" value="Phosphorylase Kinase, domain 1"/>
    <property type="match status" value="1"/>
</dbReference>
<keyword evidence="12" id="KW-0418">Kinase</keyword>
<dbReference type="Pfam" id="PF00069">
    <property type="entry name" value="Pkinase"/>
    <property type="match status" value="1"/>
</dbReference>
<dbReference type="InterPro" id="IPR050528">
    <property type="entry name" value="L-type_Lectin-RKs"/>
</dbReference>
<comment type="subcellular location">
    <subcellularLocation>
        <location evidence="1">Cell membrane</location>
        <topology evidence="1">Single-pass type I membrane protein</topology>
    </subcellularLocation>
</comment>